<keyword evidence="5" id="KW-0680">Restriction system</keyword>
<sequence>MNDLFTISGGNCEPATGDLFDRVTISSGKQVNGSDYDFLRKQNAPSFSGEDNHVSLVDLFCGAGGISLGIAEAVNDLGLSLRIPLAVDFEAAAVNVYKENFSFANAIQEDLSNIFSSSDQFDQLTDTEKRLREEVGKIDILVGGPPCQGHSDLNNYSRRKDPKNSLYFIMARAAYVLQPSHIIIENVLGARHDKNGVVHKTISALQELGYRVEMAPVDLTTIGVPQTRRRLIIIASKVVQPDITGAVEKFSTTTRNLEWAIKDLEDCNSSNLEETPSKPSKNNLTRINYLFEHDLDDLPNHMRPPCHAHGNHSYKSIYGRLKWSEPSQTITSGFYSMCMGRYVHPSRRRTLTAREAARLQFFPDYFTFGAAGSRTAIAKIIGNAVPPKLSYIFAYSMLCSARP</sequence>
<feature type="active site" evidence="7">
    <location>
        <position position="147"/>
    </location>
</feature>
<comment type="similarity">
    <text evidence="7 8">Belongs to the class I-like SAM-binding methyltransferase superfamily. C5-methyltransferase family.</text>
</comment>
<gene>
    <name evidence="9" type="ORF">HA520_01010</name>
</gene>
<evidence type="ECO:0000256" key="8">
    <source>
        <dbReference type="RuleBase" id="RU000416"/>
    </source>
</evidence>
<dbReference type="PANTHER" id="PTHR10629:SF52">
    <property type="entry name" value="DNA (CYTOSINE-5)-METHYLTRANSFERASE 1"/>
    <property type="match status" value="1"/>
</dbReference>
<dbReference type="Proteomes" id="UP000736384">
    <property type="component" value="Unassembled WGS sequence"/>
</dbReference>
<name>A0AA44C4Y1_9GAMM</name>
<evidence type="ECO:0000256" key="5">
    <source>
        <dbReference type="ARBA" id="ARBA00022747"/>
    </source>
</evidence>
<reference evidence="9" key="1">
    <citation type="submission" date="2020-03" db="EMBL/GenBank/DDBJ databases">
        <title>Genome assembly of Azotobacter chroococcum W5.</title>
        <authorList>
            <person name="Kannepalli A."/>
        </authorList>
    </citation>
    <scope>NUCLEOTIDE SEQUENCE</scope>
    <source>
        <strain evidence="9">W5</strain>
    </source>
</reference>
<dbReference type="InterPro" id="IPR029063">
    <property type="entry name" value="SAM-dependent_MTases_sf"/>
</dbReference>
<dbReference type="GO" id="GO:0044027">
    <property type="term" value="P:negative regulation of gene expression via chromosomal CpG island methylation"/>
    <property type="evidence" value="ECO:0007669"/>
    <property type="project" value="TreeGrafter"/>
</dbReference>
<dbReference type="InterPro" id="IPR050390">
    <property type="entry name" value="C5-Methyltransferase"/>
</dbReference>
<evidence type="ECO:0000256" key="1">
    <source>
        <dbReference type="ARBA" id="ARBA00011975"/>
    </source>
</evidence>
<dbReference type="RefSeq" id="WP_165891253.1">
    <property type="nucleotide sequence ID" value="NZ_JAAPAP010000001.1"/>
</dbReference>
<proteinExistence type="inferred from homology"/>
<organism evidence="9 10">
    <name type="scientific">Azotobacter chroococcum</name>
    <dbReference type="NCBI Taxonomy" id="353"/>
    <lineage>
        <taxon>Bacteria</taxon>
        <taxon>Pseudomonadati</taxon>
        <taxon>Pseudomonadota</taxon>
        <taxon>Gammaproteobacteria</taxon>
        <taxon>Pseudomonadales</taxon>
        <taxon>Pseudomonadaceae</taxon>
        <taxon>Azotobacter</taxon>
    </lineage>
</organism>
<dbReference type="EC" id="2.1.1.37" evidence="1"/>
<evidence type="ECO:0000256" key="2">
    <source>
        <dbReference type="ARBA" id="ARBA00022603"/>
    </source>
</evidence>
<protein>
    <recommendedName>
        <fullName evidence="1">DNA (cytosine-5-)-methyltransferase</fullName>
        <ecNumber evidence="1">2.1.1.37</ecNumber>
    </recommendedName>
</protein>
<dbReference type="GO" id="GO:0032259">
    <property type="term" value="P:methylation"/>
    <property type="evidence" value="ECO:0007669"/>
    <property type="project" value="UniProtKB-KW"/>
</dbReference>
<evidence type="ECO:0000256" key="3">
    <source>
        <dbReference type="ARBA" id="ARBA00022679"/>
    </source>
</evidence>
<dbReference type="EMBL" id="JAAPAP010000001">
    <property type="protein sequence ID" value="NHN75875.1"/>
    <property type="molecule type" value="Genomic_DNA"/>
</dbReference>
<keyword evidence="3 7" id="KW-0808">Transferase</keyword>
<keyword evidence="2 7" id="KW-0489">Methyltransferase</keyword>
<dbReference type="SUPFAM" id="SSF53335">
    <property type="entry name" value="S-adenosyl-L-methionine-dependent methyltransferases"/>
    <property type="match status" value="1"/>
</dbReference>
<dbReference type="PANTHER" id="PTHR10629">
    <property type="entry name" value="CYTOSINE-SPECIFIC METHYLTRANSFERASE"/>
    <property type="match status" value="1"/>
</dbReference>
<evidence type="ECO:0000313" key="9">
    <source>
        <dbReference type="EMBL" id="NHN75875.1"/>
    </source>
</evidence>
<dbReference type="PROSITE" id="PS51679">
    <property type="entry name" value="SAM_MT_C5"/>
    <property type="match status" value="1"/>
</dbReference>
<dbReference type="Pfam" id="PF00145">
    <property type="entry name" value="DNA_methylase"/>
    <property type="match status" value="1"/>
</dbReference>
<dbReference type="Gene3D" id="3.40.50.150">
    <property type="entry name" value="Vaccinia Virus protein VP39"/>
    <property type="match status" value="1"/>
</dbReference>
<dbReference type="GO" id="GO:0003677">
    <property type="term" value="F:DNA binding"/>
    <property type="evidence" value="ECO:0007669"/>
    <property type="project" value="TreeGrafter"/>
</dbReference>
<evidence type="ECO:0000256" key="4">
    <source>
        <dbReference type="ARBA" id="ARBA00022691"/>
    </source>
</evidence>
<comment type="caution">
    <text evidence="9">The sequence shown here is derived from an EMBL/GenBank/DDBJ whole genome shotgun (WGS) entry which is preliminary data.</text>
</comment>
<dbReference type="InterPro" id="IPR001525">
    <property type="entry name" value="C5_MeTfrase"/>
</dbReference>
<keyword evidence="4 7" id="KW-0949">S-adenosyl-L-methionine</keyword>
<dbReference type="GO" id="GO:0009307">
    <property type="term" value="P:DNA restriction-modification system"/>
    <property type="evidence" value="ECO:0007669"/>
    <property type="project" value="UniProtKB-KW"/>
</dbReference>
<comment type="catalytic activity">
    <reaction evidence="6">
        <text>a 2'-deoxycytidine in DNA + S-adenosyl-L-methionine = a 5-methyl-2'-deoxycytidine in DNA + S-adenosyl-L-homocysteine + H(+)</text>
        <dbReference type="Rhea" id="RHEA:13681"/>
        <dbReference type="Rhea" id="RHEA-COMP:11369"/>
        <dbReference type="Rhea" id="RHEA-COMP:11370"/>
        <dbReference type="ChEBI" id="CHEBI:15378"/>
        <dbReference type="ChEBI" id="CHEBI:57856"/>
        <dbReference type="ChEBI" id="CHEBI:59789"/>
        <dbReference type="ChEBI" id="CHEBI:85452"/>
        <dbReference type="ChEBI" id="CHEBI:85454"/>
        <dbReference type="EC" id="2.1.1.37"/>
    </reaction>
</comment>
<evidence type="ECO:0000256" key="6">
    <source>
        <dbReference type="ARBA" id="ARBA00047422"/>
    </source>
</evidence>
<dbReference type="NCBIfam" id="TIGR00675">
    <property type="entry name" value="dcm"/>
    <property type="match status" value="1"/>
</dbReference>
<dbReference type="AlphaFoldDB" id="A0AA44C4Y1"/>
<evidence type="ECO:0000256" key="7">
    <source>
        <dbReference type="PROSITE-ProRule" id="PRU01016"/>
    </source>
</evidence>
<dbReference type="Gene3D" id="3.90.120.10">
    <property type="entry name" value="DNA Methylase, subunit A, domain 2"/>
    <property type="match status" value="1"/>
</dbReference>
<evidence type="ECO:0000313" key="10">
    <source>
        <dbReference type="Proteomes" id="UP000736384"/>
    </source>
</evidence>
<dbReference type="PRINTS" id="PR00105">
    <property type="entry name" value="C5METTRFRASE"/>
</dbReference>
<dbReference type="GO" id="GO:0003886">
    <property type="term" value="F:DNA (cytosine-5-)-methyltransferase activity"/>
    <property type="evidence" value="ECO:0007669"/>
    <property type="project" value="UniProtKB-EC"/>
</dbReference>
<accession>A0AA44C4Y1</accession>